<feature type="transmembrane region" description="Helical" evidence="9">
    <location>
        <begin position="351"/>
        <end position="368"/>
    </location>
</feature>
<dbReference type="InterPro" id="IPR026961">
    <property type="entry name" value="PGG_dom"/>
</dbReference>
<protein>
    <submittedName>
        <fullName evidence="11">Scaffold/adaptor protein</fullName>
    </submittedName>
</protein>
<dbReference type="PANTHER" id="PTHR24186:SF37">
    <property type="entry name" value="PGG DOMAIN-CONTAINING PROTEIN"/>
    <property type="match status" value="1"/>
</dbReference>
<gene>
    <name evidence="11" type="ORF">LIER_25156</name>
</gene>
<evidence type="ECO:0000256" key="6">
    <source>
        <dbReference type="ARBA" id="ARBA00023136"/>
    </source>
</evidence>
<evidence type="ECO:0000256" key="8">
    <source>
        <dbReference type="SAM" id="MobiDB-lite"/>
    </source>
</evidence>
<feature type="repeat" description="ANK" evidence="7">
    <location>
        <begin position="110"/>
        <end position="132"/>
    </location>
</feature>
<dbReference type="AlphaFoldDB" id="A0AAV3R7F0"/>
<feature type="repeat" description="ANK" evidence="7">
    <location>
        <begin position="178"/>
        <end position="210"/>
    </location>
</feature>
<feature type="transmembrane region" description="Helical" evidence="9">
    <location>
        <begin position="431"/>
        <end position="452"/>
    </location>
</feature>
<keyword evidence="2 9" id="KW-0812">Transmembrane</keyword>
<dbReference type="Pfam" id="PF13962">
    <property type="entry name" value="PGG"/>
    <property type="match status" value="1"/>
</dbReference>
<dbReference type="PROSITE" id="PS50297">
    <property type="entry name" value="ANK_REP_REGION"/>
    <property type="match status" value="4"/>
</dbReference>
<dbReference type="SMART" id="SM00248">
    <property type="entry name" value="ANK"/>
    <property type="match status" value="6"/>
</dbReference>
<feature type="repeat" description="ANK" evidence="7">
    <location>
        <begin position="72"/>
        <end position="96"/>
    </location>
</feature>
<evidence type="ECO:0000256" key="1">
    <source>
        <dbReference type="ARBA" id="ARBA00004141"/>
    </source>
</evidence>
<keyword evidence="3" id="KW-0677">Repeat</keyword>
<feature type="transmembrane region" description="Helical" evidence="9">
    <location>
        <begin position="464"/>
        <end position="488"/>
    </location>
</feature>
<dbReference type="SUPFAM" id="SSF48403">
    <property type="entry name" value="Ankyrin repeat"/>
    <property type="match status" value="2"/>
</dbReference>
<dbReference type="InterPro" id="IPR036770">
    <property type="entry name" value="Ankyrin_rpt-contain_sf"/>
</dbReference>
<dbReference type="InterPro" id="IPR002110">
    <property type="entry name" value="Ankyrin_rpt"/>
</dbReference>
<dbReference type="Gene3D" id="1.25.40.20">
    <property type="entry name" value="Ankyrin repeat-containing domain"/>
    <property type="match status" value="3"/>
</dbReference>
<organism evidence="11 12">
    <name type="scientific">Lithospermum erythrorhizon</name>
    <name type="common">Purple gromwell</name>
    <name type="synonym">Lithospermum officinale var. erythrorhizon</name>
    <dbReference type="NCBI Taxonomy" id="34254"/>
    <lineage>
        <taxon>Eukaryota</taxon>
        <taxon>Viridiplantae</taxon>
        <taxon>Streptophyta</taxon>
        <taxon>Embryophyta</taxon>
        <taxon>Tracheophyta</taxon>
        <taxon>Spermatophyta</taxon>
        <taxon>Magnoliopsida</taxon>
        <taxon>eudicotyledons</taxon>
        <taxon>Gunneridae</taxon>
        <taxon>Pentapetalae</taxon>
        <taxon>asterids</taxon>
        <taxon>lamiids</taxon>
        <taxon>Boraginales</taxon>
        <taxon>Boraginaceae</taxon>
        <taxon>Boraginoideae</taxon>
        <taxon>Lithospermeae</taxon>
        <taxon>Lithospermum</taxon>
    </lineage>
</organism>
<dbReference type="PROSITE" id="PS50088">
    <property type="entry name" value="ANK_REPEAT"/>
    <property type="match status" value="5"/>
</dbReference>
<keyword evidence="12" id="KW-1185">Reference proteome</keyword>
<sequence length="541" mass="60273">MDRRLSEAILRGDKSTLLKLIEEDNNKSIIEQSVTETLTTTILHLVARLGHVELAMEIVKVFPQLVVAENKDLETPLHEACREGQMQMIKFLVEANNGSGGSVAYKVNRRGESALFVACENGRLEVVKYLLNYFPVLLMLELDASTTSLHVAASSGHTDIVKELVKARPDFAWKKNVQGHIPFHLACIKGHLDIARQFLRLDDDLSTLTDDDGRTPLHWAAIKDNNGNTILHLATAAKLSNMVVFLLKFGVEVNALNRRGRTALDIVEADGSNSGLLAIVPALTEAGGKRFHELPNLKNHSGNILSSLNIWPTKRLRHSKSPSFSKNQRHNRHRSKQIKLQNEGLRNARKTIAIVAVLVTTVTFTAGLNPPGGFNQETGKATRGKSTAFKVFVICNIVALFLSLGIVNVLLSIIPFRRESMMKLLVGTHKVMWVSTLFMASAYIAGIWTILPTGRGTKWVKIDLVIIGGGSTMVVFMGLGLMLARHWYRKYEWRRQRKEKNKDGSQHSSVSRVGEINRSHSHEYSSNSDVDSSDEHGYHLY</sequence>
<name>A0AAV3R7F0_LITER</name>
<comment type="subcellular location">
    <subcellularLocation>
        <location evidence="1">Membrane</location>
        <topology evidence="1">Multi-pass membrane protein</topology>
    </subcellularLocation>
</comment>
<evidence type="ECO:0000256" key="9">
    <source>
        <dbReference type="SAM" id="Phobius"/>
    </source>
</evidence>
<evidence type="ECO:0000256" key="5">
    <source>
        <dbReference type="ARBA" id="ARBA00023043"/>
    </source>
</evidence>
<dbReference type="Pfam" id="PF00023">
    <property type="entry name" value="Ank"/>
    <property type="match status" value="1"/>
</dbReference>
<feature type="repeat" description="ANK" evidence="7">
    <location>
        <begin position="144"/>
        <end position="176"/>
    </location>
</feature>
<accession>A0AAV3R7F0</accession>
<keyword evidence="5 7" id="KW-0040">ANK repeat</keyword>
<dbReference type="EMBL" id="BAABME010007490">
    <property type="protein sequence ID" value="GAA0171020.1"/>
    <property type="molecule type" value="Genomic_DNA"/>
</dbReference>
<evidence type="ECO:0000256" key="2">
    <source>
        <dbReference type="ARBA" id="ARBA00022692"/>
    </source>
</evidence>
<feature type="region of interest" description="Disordered" evidence="8">
    <location>
        <begin position="498"/>
        <end position="541"/>
    </location>
</feature>
<feature type="domain" description="PGG" evidence="10">
    <location>
        <begin position="343"/>
        <end position="449"/>
    </location>
</feature>
<feature type="repeat" description="ANK" evidence="7">
    <location>
        <begin position="226"/>
        <end position="258"/>
    </location>
</feature>
<proteinExistence type="predicted"/>
<reference evidence="11 12" key="1">
    <citation type="submission" date="2024-01" db="EMBL/GenBank/DDBJ databases">
        <title>The complete chloroplast genome sequence of Lithospermum erythrorhizon: insights into the phylogenetic relationship among Boraginaceae species and the maternal lineages of purple gromwells.</title>
        <authorList>
            <person name="Okada T."/>
            <person name="Watanabe K."/>
        </authorList>
    </citation>
    <scope>NUCLEOTIDE SEQUENCE [LARGE SCALE GENOMIC DNA]</scope>
</reference>
<evidence type="ECO:0000256" key="7">
    <source>
        <dbReference type="PROSITE-ProRule" id="PRU00023"/>
    </source>
</evidence>
<evidence type="ECO:0000256" key="3">
    <source>
        <dbReference type="ARBA" id="ARBA00022737"/>
    </source>
</evidence>
<dbReference type="GO" id="GO:0005886">
    <property type="term" value="C:plasma membrane"/>
    <property type="evidence" value="ECO:0007669"/>
    <property type="project" value="TreeGrafter"/>
</dbReference>
<evidence type="ECO:0000313" key="12">
    <source>
        <dbReference type="Proteomes" id="UP001454036"/>
    </source>
</evidence>
<dbReference type="PANTHER" id="PTHR24186">
    <property type="entry name" value="PROTEIN PHOSPHATASE 1 REGULATORY SUBUNIT"/>
    <property type="match status" value="1"/>
</dbReference>
<evidence type="ECO:0000259" key="10">
    <source>
        <dbReference type="Pfam" id="PF13962"/>
    </source>
</evidence>
<feature type="transmembrane region" description="Helical" evidence="9">
    <location>
        <begin position="388"/>
        <end position="411"/>
    </location>
</feature>
<dbReference type="Pfam" id="PF12796">
    <property type="entry name" value="Ank_2"/>
    <property type="match status" value="2"/>
</dbReference>
<evidence type="ECO:0000313" key="11">
    <source>
        <dbReference type="EMBL" id="GAA0171020.1"/>
    </source>
</evidence>
<dbReference type="Pfam" id="PF13606">
    <property type="entry name" value="Ank_3"/>
    <property type="match status" value="1"/>
</dbReference>
<keyword evidence="4 9" id="KW-1133">Transmembrane helix</keyword>
<comment type="caution">
    <text evidence="11">The sequence shown here is derived from an EMBL/GenBank/DDBJ whole genome shotgun (WGS) entry which is preliminary data.</text>
</comment>
<evidence type="ECO:0000256" key="4">
    <source>
        <dbReference type="ARBA" id="ARBA00022989"/>
    </source>
</evidence>
<dbReference type="Proteomes" id="UP001454036">
    <property type="component" value="Unassembled WGS sequence"/>
</dbReference>
<keyword evidence="6 9" id="KW-0472">Membrane</keyword>